<dbReference type="GO" id="GO:0005737">
    <property type="term" value="C:cytoplasm"/>
    <property type="evidence" value="ECO:0007669"/>
    <property type="project" value="TreeGrafter"/>
</dbReference>
<organism evidence="2 3">
    <name type="scientific">Salegentibacter agarivorans</name>
    <dbReference type="NCBI Taxonomy" id="345907"/>
    <lineage>
        <taxon>Bacteria</taxon>
        <taxon>Pseudomonadati</taxon>
        <taxon>Bacteroidota</taxon>
        <taxon>Flavobacteriia</taxon>
        <taxon>Flavobacteriales</taxon>
        <taxon>Flavobacteriaceae</taxon>
        <taxon>Salegentibacter</taxon>
    </lineage>
</organism>
<dbReference type="PANTHER" id="PTHR48079">
    <property type="entry name" value="PROTEIN YEEZ"/>
    <property type="match status" value="1"/>
</dbReference>
<gene>
    <name evidence="2" type="ORF">SAMN04488033_11013</name>
</gene>
<reference evidence="3" key="1">
    <citation type="submission" date="2016-10" db="EMBL/GenBank/DDBJ databases">
        <authorList>
            <person name="Varghese N."/>
            <person name="Submissions S."/>
        </authorList>
    </citation>
    <scope>NUCLEOTIDE SEQUENCE [LARGE SCALE GENOMIC DNA]</scope>
    <source>
        <strain evidence="3">DSM 23515</strain>
    </source>
</reference>
<dbReference type="RefSeq" id="WP_075325103.1">
    <property type="nucleotide sequence ID" value="NZ_FOOH01000010.1"/>
</dbReference>
<dbReference type="Pfam" id="PF01370">
    <property type="entry name" value="Epimerase"/>
    <property type="match status" value="1"/>
</dbReference>
<dbReference type="SUPFAM" id="SSF51735">
    <property type="entry name" value="NAD(P)-binding Rossmann-fold domains"/>
    <property type="match status" value="1"/>
</dbReference>
<dbReference type="InterPro" id="IPR001509">
    <property type="entry name" value="Epimerase_deHydtase"/>
</dbReference>
<dbReference type="Proteomes" id="UP000199116">
    <property type="component" value="Unassembled WGS sequence"/>
</dbReference>
<dbReference type="EMBL" id="FOOH01000010">
    <property type="protein sequence ID" value="SFF81728.1"/>
    <property type="molecule type" value="Genomic_DNA"/>
</dbReference>
<protein>
    <submittedName>
        <fullName evidence="2">Nucleoside-diphosphate-sugar epimerase</fullName>
    </submittedName>
</protein>
<accession>A0A1I2LSW7</accession>
<dbReference type="InterPro" id="IPR036291">
    <property type="entry name" value="NAD(P)-bd_dom_sf"/>
</dbReference>
<dbReference type="PANTHER" id="PTHR48079:SF6">
    <property type="entry name" value="NAD(P)-BINDING DOMAIN-CONTAINING PROTEIN-RELATED"/>
    <property type="match status" value="1"/>
</dbReference>
<dbReference type="InterPro" id="IPR051783">
    <property type="entry name" value="NAD(P)-dependent_oxidoreduct"/>
</dbReference>
<feature type="domain" description="NAD-dependent epimerase/dehydratase" evidence="1">
    <location>
        <begin position="2"/>
        <end position="236"/>
    </location>
</feature>
<dbReference type="Gene3D" id="3.40.50.720">
    <property type="entry name" value="NAD(P)-binding Rossmann-like Domain"/>
    <property type="match status" value="1"/>
</dbReference>
<evidence type="ECO:0000313" key="3">
    <source>
        <dbReference type="Proteomes" id="UP000199116"/>
    </source>
</evidence>
<dbReference type="AlphaFoldDB" id="A0A1I2LSW7"/>
<evidence type="ECO:0000313" key="2">
    <source>
        <dbReference type="EMBL" id="SFF81728.1"/>
    </source>
</evidence>
<evidence type="ECO:0000259" key="1">
    <source>
        <dbReference type="Pfam" id="PF01370"/>
    </source>
</evidence>
<proteinExistence type="predicted"/>
<name>A0A1I2LSW7_9FLAO</name>
<sequence>MILVTGGTGLVGSHLLLNLLKAGKKVRALHRKNSDLAAVEHVFNYYTSTEEAKSLFQQIEWFEADITNVPQLNKAFENIKYVYHCAALVSFDPADDKKLRKINIEGTANIVNLCVAFKIEKLCYVSSVAALGRSLNNKEINERAMWNPEEDHSDYAISKYGAEIETWRGSQEGVPTVIVKPGIIIGPGFWKEGTGQIFSKIDKGMNYHFPKIAGFVGVKDVVNVMQQLMEAEIKNEAYILVSKNISFKSVFEQTAIELNRTAPKKALKKWMLWVGWFFQKIGGFFGAKRQITKNTVRTLFQHSKYSTKKIKESLGFEFTPIKNVIAETAKFYKQDKS</sequence>
<dbReference type="GO" id="GO:0004029">
    <property type="term" value="F:aldehyde dehydrogenase (NAD+) activity"/>
    <property type="evidence" value="ECO:0007669"/>
    <property type="project" value="TreeGrafter"/>
</dbReference>
<keyword evidence="3" id="KW-1185">Reference proteome</keyword>